<dbReference type="RefSeq" id="WP_053942094.1">
    <property type="nucleotide sequence ID" value="NZ_CDML01000025.1"/>
</dbReference>
<protein>
    <submittedName>
        <fullName evidence="4">Dna methylase-type I restriction-modification system</fullName>
    </submittedName>
</protein>
<dbReference type="GO" id="GO:0003677">
    <property type="term" value="F:DNA binding"/>
    <property type="evidence" value="ECO:0007669"/>
    <property type="project" value="UniProtKB-KW"/>
</dbReference>
<keyword evidence="1" id="KW-0680">Restriction system</keyword>
<dbReference type="OrthoDB" id="9811611at2"/>
<gene>
    <name evidence="3" type="ORF">HAL011_07750</name>
    <name evidence="4" type="ORF">HAL09_14260</name>
</gene>
<evidence type="ECO:0000256" key="1">
    <source>
        <dbReference type="ARBA" id="ARBA00022747"/>
    </source>
</evidence>
<dbReference type="Proteomes" id="UP000038622">
    <property type="component" value="Unassembled WGS sequence"/>
</dbReference>
<evidence type="ECO:0000313" key="5">
    <source>
        <dbReference type="Proteomes" id="UP000038622"/>
    </source>
</evidence>
<evidence type="ECO:0000256" key="2">
    <source>
        <dbReference type="ARBA" id="ARBA00023125"/>
    </source>
</evidence>
<keyword evidence="5" id="KW-1185">Reference proteome</keyword>
<dbReference type="GO" id="GO:0008168">
    <property type="term" value="F:methyltransferase activity"/>
    <property type="evidence" value="ECO:0007669"/>
    <property type="project" value="UniProtKB-KW"/>
</dbReference>
<dbReference type="GO" id="GO:0009307">
    <property type="term" value="P:DNA restriction-modification system"/>
    <property type="evidence" value="ECO:0007669"/>
    <property type="project" value="UniProtKB-KW"/>
</dbReference>
<dbReference type="AlphaFoldDB" id="A0A0K2XJC3"/>
<dbReference type="PANTHER" id="PTHR30408:SF13">
    <property type="entry name" value="TYPE I RESTRICTION ENZYME HINDI SPECIFICITY SUBUNIT"/>
    <property type="match status" value="1"/>
</dbReference>
<keyword evidence="4" id="KW-0808">Transferase</keyword>
<reference evidence="5" key="3">
    <citation type="submission" date="2014-12" db="EMBL/GenBank/DDBJ databases">
        <authorList>
            <person name="Smet A."/>
        </authorList>
    </citation>
    <scope>NUCLEOTIDE SEQUENCE [LARGE SCALE GENOMIC DNA]</scope>
</reference>
<dbReference type="InterPro" id="IPR052021">
    <property type="entry name" value="Type-I_RS_S_subunit"/>
</dbReference>
<reference evidence="6" key="2">
    <citation type="submission" date="2014-12" db="EMBL/GenBank/DDBJ databases">
        <authorList>
            <person name="Jaenicke S."/>
        </authorList>
    </citation>
    <scope>NUCLEOTIDE SEQUENCE [LARGE SCALE GENOMIC DNA]</scope>
</reference>
<evidence type="ECO:0000313" key="4">
    <source>
        <dbReference type="EMBL" id="CRF44814.1"/>
    </source>
</evidence>
<dbReference type="EMBL" id="CDMN01000058">
    <property type="protein sequence ID" value="CRF44814.1"/>
    <property type="molecule type" value="Genomic_DNA"/>
</dbReference>
<dbReference type="GO" id="GO:0032259">
    <property type="term" value="P:methylation"/>
    <property type="evidence" value="ECO:0007669"/>
    <property type="project" value="UniProtKB-KW"/>
</dbReference>
<dbReference type="EMBL" id="CDML01000025">
    <property type="protein sequence ID" value="CRF40999.1"/>
    <property type="molecule type" value="Genomic_DNA"/>
</dbReference>
<keyword evidence="2" id="KW-0238">DNA-binding</keyword>
<dbReference type="PANTHER" id="PTHR30408">
    <property type="entry name" value="TYPE-1 RESTRICTION ENZYME ECOKI SPECIFICITY PROTEIN"/>
    <property type="match status" value="1"/>
</dbReference>
<dbReference type="Proteomes" id="UP000041394">
    <property type="component" value="Unassembled WGS sequence"/>
</dbReference>
<dbReference type="InterPro" id="IPR044946">
    <property type="entry name" value="Restrct_endonuc_typeI_TRD_sf"/>
</dbReference>
<keyword evidence="4" id="KW-0489">Methyltransferase</keyword>
<dbReference type="STRING" id="1578720.HAL011_07750"/>
<dbReference type="SUPFAM" id="SSF116734">
    <property type="entry name" value="DNA methylase specificity domain"/>
    <property type="match status" value="2"/>
</dbReference>
<dbReference type="Gene3D" id="3.90.220.20">
    <property type="entry name" value="DNA methylase specificity domains"/>
    <property type="match status" value="2"/>
</dbReference>
<organism evidence="4 6">
    <name type="scientific">Helicobacter ailurogastricus</name>
    <dbReference type="NCBI Taxonomy" id="1578720"/>
    <lineage>
        <taxon>Bacteria</taxon>
        <taxon>Pseudomonadati</taxon>
        <taxon>Campylobacterota</taxon>
        <taxon>Epsilonproteobacteria</taxon>
        <taxon>Campylobacterales</taxon>
        <taxon>Helicobacteraceae</taxon>
        <taxon>Helicobacter</taxon>
    </lineage>
</organism>
<reference evidence="4" key="1">
    <citation type="submission" date="2014-12" db="EMBL/GenBank/DDBJ databases">
        <title>Whole genome sequences of four Staphylococcus schleiferi canine isolates.</title>
        <authorList>
            <person name="Misic A.M."/>
            <person name="Cain C."/>
            <person name="Morris D.O."/>
            <person name="Rankin S."/>
            <person name="Beiting D."/>
        </authorList>
    </citation>
    <scope>NUCLEOTIDE SEQUENCE</scope>
    <source>
        <strain evidence="3">ASB11</strain>
        <strain evidence="4">ASB9</strain>
    </source>
</reference>
<proteinExistence type="predicted"/>
<accession>A0A0K2XJC3</accession>
<evidence type="ECO:0000313" key="3">
    <source>
        <dbReference type="EMBL" id="CRF40999.1"/>
    </source>
</evidence>
<evidence type="ECO:0000313" key="6">
    <source>
        <dbReference type="Proteomes" id="UP000041394"/>
    </source>
</evidence>
<sequence>MNPQDYPHLEISVLKLSEVLKDNPTKRMDAEYFKREWVENEERIQSPHTIGEFVSPKIANIKSLKLNKNFHYLQISDIDLSNGLAYPITEIDFKQIPDRATYVLQKNDVCVSLVRPNRNAVVLIGESKRLVGTSGFCVLRVTSQQLVPEFLYIFCKTEFFITKMVRANTASMYPAILDRDVLNCKIPLLPLDFQEHIAQLVKTAHACLEQSKSLYKEAQELLEQELGALPSAPLTEHNIKTLKESFLSTGRLDAEFYQSKYAQIEDLIKNYKGGVCTLEDFEICDAPFEPQPNTTYRYVELAHIGNYGNILTPTEALGAHLPTRARRLAQSGDVLLSSVAGSLSRCALVPASLSPCVVSTGFFVLRSKRFNPETLLTLFKSPLFQAYLTKFPSGTILCALSKSALHSVLLPQIPAPIQEQIATLLQESLKHRQETKSLLVQARAEVEGALSRERERERDH</sequence>
<name>A0A0K2XJC3_9HELI</name>